<keyword evidence="1" id="KW-1133">Transmembrane helix</keyword>
<proteinExistence type="predicted"/>
<dbReference type="EMBL" id="JAJJMO010000001">
    <property type="protein sequence ID" value="MCC9074432.1"/>
    <property type="molecule type" value="Genomic_DNA"/>
</dbReference>
<feature type="transmembrane region" description="Helical" evidence="1">
    <location>
        <begin position="26"/>
        <end position="47"/>
    </location>
</feature>
<reference evidence="2" key="1">
    <citation type="submission" date="2021-11" db="EMBL/GenBank/DDBJ databases">
        <title>Description of novel Flavobacterium species.</title>
        <authorList>
            <person name="Saticioglu I.B."/>
            <person name="Ay H."/>
            <person name="Altun S."/>
            <person name="Duman M."/>
        </authorList>
    </citation>
    <scope>NUCLEOTIDE SEQUENCE</scope>
    <source>
        <strain evidence="2">F-65</strain>
    </source>
</reference>
<keyword evidence="1" id="KW-0812">Transmembrane</keyword>
<organism evidence="2 3">
    <name type="scientific">Flavobacterium pisciphilum</name>
    <dbReference type="NCBI Taxonomy" id="2893755"/>
    <lineage>
        <taxon>Bacteria</taxon>
        <taxon>Pseudomonadati</taxon>
        <taxon>Bacteroidota</taxon>
        <taxon>Flavobacteriia</taxon>
        <taxon>Flavobacteriales</taxon>
        <taxon>Flavobacteriaceae</taxon>
        <taxon>Flavobacterium</taxon>
    </lineage>
</organism>
<name>A0ABS8N273_9FLAO</name>
<comment type="caution">
    <text evidence="2">The sequence shown here is derived from an EMBL/GenBank/DDBJ whole genome shotgun (WGS) entry which is preliminary data.</text>
</comment>
<accession>A0ABS8N273</accession>
<sequence length="48" mass="5493">MKANKIKKKYTTSLDVSEKSMKRKDIIVNSVVFAVVSFITVLMIFQIV</sequence>
<keyword evidence="3" id="KW-1185">Reference proteome</keyword>
<gene>
    <name evidence="2" type="ORF">LNQ49_22850</name>
</gene>
<keyword evidence="1" id="KW-0472">Membrane</keyword>
<dbReference type="Proteomes" id="UP001430919">
    <property type="component" value="Unassembled WGS sequence"/>
</dbReference>
<protein>
    <submittedName>
        <fullName evidence="2">Uncharacterized protein</fullName>
    </submittedName>
</protein>
<dbReference type="RefSeq" id="WP_229991243.1">
    <property type="nucleotide sequence ID" value="NZ_JAJJMO010000001.1"/>
</dbReference>
<evidence type="ECO:0000256" key="1">
    <source>
        <dbReference type="SAM" id="Phobius"/>
    </source>
</evidence>
<evidence type="ECO:0000313" key="2">
    <source>
        <dbReference type="EMBL" id="MCC9074432.1"/>
    </source>
</evidence>
<evidence type="ECO:0000313" key="3">
    <source>
        <dbReference type="Proteomes" id="UP001430919"/>
    </source>
</evidence>